<sequence length="358" mass="39412">MHARTISIHHIRGALAGARRAGLDLDALLHAAGIAPALLQDPRSRVTGQQAARLVRVLVAALDDEFLGLGPYPSKRGTFAMMCHAAVHSKTLRSALLRATKFYELFPGTPRFRIRYTGGTAKVQLDIRGVRDPDHFMCEGIMLIWHGFSSWLIGQRIPLLRMEFRYPRPPHATEYDLAFGCRSEFGSKVTAATFDRKYLDMPVIRDSRALSEFLRDAPADLASPPDYATSTSEAVRSILATASPAALPSVNAVASRLSISPQTLRRRLAEDDMSFRQLRDEVRRDAAIDALTSTDDTVEDIAARLGFADSSAFHRAFKRWTGSSPGSYRAANGQPSGAPSAVRRARPMPDRARSRGTR</sequence>
<organism evidence="6 7">
    <name type="scientific">Thermocrispum agreste</name>
    <dbReference type="NCBI Taxonomy" id="37925"/>
    <lineage>
        <taxon>Bacteria</taxon>
        <taxon>Bacillati</taxon>
        <taxon>Actinomycetota</taxon>
        <taxon>Actinomycetes</taxon>
        <taxon>Pseudonocardiales</taxon>
        <taxon>Pseudonocardiaceae</taxon>
        <taxon>Thermocrispum</taxon>
    </lineage>
</organism>
<dbReference type="PANTHER" id="PTHR47894:SF1">
    <property type="entry name" value="HTH-TYPE TRANSCRIPTIONAL REGULATOR VQSM"/>
    <property type="match status" value="1"/>
</dbReference>
<accession>A0ABD6FCH5</accession>
<dbReference type="InterPro" id="IPR009057">
    <property type="entry name" value="Homeodomain-like_sf"/>
</dbReference>
<keyword evidence="2" id="KW-0238">DNA-binding</keyword>
<keyword evidence="3" id="KW-0804">Transcription</keyword>
<dbReference type="Gene3D" id="1.10.10.60">
    <property type="entry name" value="Homeodomain-like"/>
    <property type="match status" value="1"/>
</dbReference>
<dbReference type="AlphaFoldDB" id="A0ABD6FCH5"/>
<dbReference type="PANTHER" id="PTHR47894">
    <property type="entry name" value="HTH-TYPE TRANSCRIPTIONAL REGULATOR GADX"/>
    <property type="match status" value="1"/>
</dbReference>
<feature type="region of interest" description="Disordered" evidence="4">
    <location>
        <begin position="323"/>
        <end position="358"/>
    </location>
</feature>
<evidence type="ECO:0000256" key="3">
    <source>
        <dbReference type="ARBA" id="ARBA00023163"/>
    </source>
</evidence>
<evidence type="ECO:0000256" key="1">
    <source>
        <dbReference type="ARBA" id="ARBA00023015"/>
    </source>
</evidence>
<dbReference type="InterPro" id="IPR032687">
    <property type="entry name" value="AraC-type_N"/>
</dbReference>
<feature type="domain" description="HTH araC/xylS-type" evidence="5">
    <location>
        <begin position="232"/>
        <end position="331"/>
    </location>
</feature>
<evidence type="ECO:0000256" key="2">
    <source>
        <dbReference type="ARBA" id="ARBA00023125"/>
    </source>
</evidence>
<evidence type="ECO:0000313" key="7">
    <source>
        <dbReference type="Proteomes" id="UP000249324"/>
    </source>
</evidence>
<gene>
    <name evidence="6" type="ORF">DIU77_004865</name>
</gene>
<dbReference type="PRINTS" id="PR00032">
    <property type="entry name" value="HTHARAC"/>
</dbReference>
<evidence type="ECO:0000256" key="4">
    <source>
        <dbReference type="SAM" id="MobiDB-lite"/>
    </source>
</evidence>
<dbReference type="Pfam" id="PF12833">
    <property type="entry name" value="HTH_18"/>
    <property type="match status" value="1"/>
</dbReference>
<evidence type="ECO:0000259" key="5">
    <source>
        <dbReference type="PROSITE" id="PS01124"/>
    </source>
</evidence>
<name>A0ABD6FCH5_9PSEU</name>
<reference evidence="6 7" key="1">
    <citation type="journal article" date="2021" name="BMC Genomics">
        <title>Genome-resolved metagenome and metatranscriptome analyses of thermophilic composting reveal key bacterial players and their metabolic interactions.</title>
        <authorList>
            <person name="Braga L.P.P."/>
            <person name="Pereira R.V."/>
            <person name="Martins L.F."/>
            <person name="Moura L.M.S."/>
            <person name="Sanchez F.B."/>
            <person name="Patane J.S.L."/>
            <person name="da Silva A.M."/>
            <person name="Setubal J.C."/>
        </authorList>
    </citation>
    <scope>NUCLEOTIDE SEQUENCE [LARGE SCALE GENOMIC DNA]</scope>
    <source>
        <strain evidence="6">ZC4RG45</strain>
    </source>
</reference>
<keyword evidence="1" id="KW-0805">Transcription regulation</keyword>
<dbReference type="PROSITE" id="PS01124">
    <property type="entry name" value="HTH_ARAC_FAMILY_2"/>
    <property type="match status" value="1"/>
</dbReference>
<dbReference type="SMART" id="SM00342">
    <property type="entry name" value="HTH_ARAC"/>
    <property type="match status" value="1"/>
</dbReference>
<dbReference type="GO" id="GO:0003677">
    <property type="term" value="F:DNA binding"/>
    <property type="evidence" value="ECO:0007669"/>
    <property type="project" value="UniProtKB-KW"/>
</dbReference>
<dbReference type="Pfam" id="PF12625">
    <property type="entry name" value="Arabinose_bd"/>
    <property type="match status" value="1"/>
</dbReference>
<comment type="caution">
    <text evidence="6">The sequence shown here is derived from an EMBL/GenBank/DDBJ whole genome shotgun (WGS) entry which is preliminary data.</text>
</comment>
<protein>
    <submittedName>
        <fullName evidence="6">AraC family transcriptional regulator</fullName>
    </submittedName>
</protein>
<dbReference type="Proteomes" id="UP000249324">
    <property type="component" value="Unassembled WGS sequence"/>
</dbReference>
<dbReference type="InterPro" id="IPR020449">
    <property type="entry name" value="Tscrpt_reg_AraC-type_HTH"/>
</dbReference>
<dbReference type="InterPro" id="IPR018060">
    <property type="entry name" value="HTH_AraC"/>
</dbReference>
<feature type="compositionally biased region" description="Basic and acidic residues" evidence="4">
    <location>
        <begin position="347"/>
        <end position="358"/>
    </location>
</feature>
<proteinExistence type="predicted"/>
<dbReference type="SUPFAM" id="SSF46689">
    <property type="entry name" value="Homeodomain-like"/>
    <property type="match status" value="1"/>
</dbReference>
<dbReference type="EMBL" id="QGUI02000036">
    <property type="protein sequence ID" value="MFO7191553.1"/>
    <property type="molecule type" value="Genomic_DNA"/>
</dbReference>
<evidence type="ECO:0000313" key="6">
    <source>
        <dbReference type="EMBL" id="MFO7191553.1"/>
    </source>
</evidence>